<comment type="caution">
    <text evidence="2">The sequence shown here is derived from an EMBL/GenBank/DDBJ whole genome shotgun (WGS) entry which is preliminary data.</text>
</comment>
<feature type="transmembrane region" description="Helical" evidence="1">
    <location>
        <begin position="6"/>
        <end position="29"/>
    </location>
</feature>
<dbReference type="RefSeq" id="WP_120514509.1">
    <property type="nucleotide sequence ID" value="NZ_QXZY01000001.1"/>
</dbReference>
<dbReference type="Proteomes" id="UP000279089">
    <property type="component" value="Unassembled WGS sequence"/>
</dbReference>
<name>A0A3N4MSW1_9BACT</name>
<evidence type="ECO:0000313" key="2">
    <source>
        <dbReference type="EMBL" id="RPD43240.1"/>
    </source>
</evidence>
<keyword evidence="1" id="KW-0472">Membrane</keyword>
<gene>
    <name evidence="2" type="ORF">EG028_02790</name>
</gene>
<sequence>MDLRDLFGYLFILAGLLQLLTAYLIFAGQRHYVLRFANRKVGSIIYVIFAFVLFYLAYYFLV</sequence>
<proteinExistence type="predicted"/>
<reference evidence="3" key="1">
    <citation type="submission" date="2018-11" db="EMBL/GenBank/DDBJ databases">
        <title>Chitinophaga lutea sp.nov., isolate from arsenic contaminated soil.</title>
        <authorList>
            <person name="Zong Y."/>
        </authorList>
    </citation>
    <scope>NUCLEOTIDE SEQUENCE [LARGE SCALE GENOMIC DNA]</scope>
    <source>
        <strain evidence="3">YLT18</strain>
    </source>
</reference>
<accession>A0A3N4MSW1</accession>
<dbReference type="AlphaFoldDB" id="A0A3N4MSW1"/>
<keyword evidence="1" id="KW-1133">Transmembrane helix</keyword>
<keyword evidence="1" id="KW-0812">Transmembrane</keyword>
<organism evidence="2 3">
    <name type="scientific">Chitinophaga barathri</name>
    <dbReference type="NCBI Taxonomy" id="1647451"/>
    <lineage>
        <taxon>Bacteria</taxon>
        <taxon>Pseudomonadati</taxon>
        <taxon>Bacteroidota</taxon>
        <taxon>Chitinophagia</taxon>
        <taxon>Chitinophagales</taxon>
        <taxon>Chitinophagaceae</taxon>
        <taxon>Chitinophaga</taxon>
    </lineage>
</organism>
<evidence type="ECO:0000256" key="1">
    <source>
        <dbReference type="SAM" id="Phobius"/>
    </source>
</evidence>
<protein>
    <submittedName>
        <fullName evidence="2">Uncharacterized protein</fullName>
    </submittedName>
</protein>
<feature type="transmembrane region" description="Helical" evidence="1">
    <location>
        <begin position="41"/>
        <end position="61"/>
    </location>
</feature>
<evidence type="ECO:0000313" key="3">
    <source>
        <dbReference type="Proteomes" id="UP000279089"/>
    </source>
</evidence>
<dbReference type="EMBL" id="RMBX01000001">
    <property type="protein sequence ID" value="RPD43240.1"/>
    <property type="molecule type" value="Genomic_DNA"/>
</dbReference>
<keyword evidence="3" id="KW-1185">Reference proteome</keyword>